<name>A0A1Y5S9Z3_9RHOB</name>
<feature type="transmembrane region" description="Helical" evidence="1">
    <location>
        <begin position="155"/>
        <end position="175"/>
    </location>
</feature>
<feature type="transmembrane region" description="Helical" evidence="1">
    <location>
        <begin position="118"/>
        <end position="135"/>
    </location>
</feature>
<dbReference type="Proteomes" id="UP000193623">
    <property type="component" value="Unassembled WGS sequence"/>
</dbReference>
<dbReference type="AlphaFoldDB" id="A0A1Y5S9Z3"/>
<keyword evidence="3" id="KW-1185">Reference proteome</keyword>
<dbReference type="OrthoDB" id="7853066at2"/>
<organism evidence="2 3">
    <name type="scientific">Pseudooctadecabacter jejudonensis</name>
    <dbReference type="NCBI Taxonomy" id="1391910"/>
    <lineage>
        <taxon>Bacteria</taxon>
        <taxon>Pseudomonadati</taxon>
        <taxon>Pseudomonadota</taxon>
        <taxon>Alphaproteobacteria</taxon>
        <taxon>Rhodobacterales</taxon>
        <taxon>Paracoccaceae</taxon>
        <taxon>Pseudooctadecabacter</taxon>
    </lineage>
</organism>
<feature type="transmembrane region" description="Helical" evidence="1">
    <location>
        <begin position="92"/>
        <end position="111"/>
    </location>
</feature>
<evidence type="ECO:0000313" key="2">
    <source>
        <dbReference type="EMBL" id="SLN34727.1"/>
    </source>
</evidence>
<protein>
    <submittedName>
        <fullName evidence="2">Uncharacterized protein</fullName>
    </submittedName>
</protein>
<accession>A0A1Y5S9Z3</accession>
<dbReference type="RefSeq" id="WP_085864136.1">
    <property type="nucleotide sequence ID" value="NZ_FWFT01000002.1"/>
</dbReference>
<gene>
    <name evidence="2" type="ORF">PSJ8397_01731</name>
</gene>
<keyword evidence="1" id="KW-1133">Transmembrane helix</keyword>
<proteinExistence type="predicted"/>
<keyword evidence="1" id="KW-0812">Transmembrane</keyword>
<evidence type="ECO:0000256" key="1">
    <source>
        <dbReference type="SAM" id="Phobius"/>
    </source>
</evidence>
<dbReference type="EMBL" id="FWFT01000002">
    <property type="protein sequence ID" value="SLN34727.1"/>
    <property type="molecule type" value="Genomic_DNA"/>
</dbReference>
<keyword evidence="1" id="KW-0472">Membrane</keyword>
<reference evidence="2 3" key="1">
    <citation type="submission" date="2017-03" db="EMBL/GenBank/DDBJ databases">
        <authorList>
            <person name="Afonso C.L."/>
            <person name="Miller P.J."/>
            <person name="Scott M.A."/>
            <person name="Spackman E."/>
            <person name="Goraichik I."/>
            <person name="Dimitrov K.M."/>
            <person name="Suarez D.L."/>
            <person name="Swayne D.E."/>
        </authorList>
    </citation>
    <scope>NUCLEOTIDE SEQUENCE [LARGE SCALE GENOMIC DNA]</scope>
    <source>
        <strain evidence="2 3">CECT 8397</strain>
    </source>
</reference>
<evidence type="ECO:0000313" key="3">
    <source>
        <dbReference type="Proteomes" id="UP000193623"/>
    </source>
</evidence>
<sequence>MSNTLISTLGLLLCIAPAFVHAVEVYRPLWARWVVNWVLPFFGPGLPRPSKLLTHDDEIAMLDAAIAAAPADKTPAGANYIFVMLFEQRQGALAFISLAAGILYGLTLPLADRHTLHVILGIMAALFVLVNANHAGLSGLGHHPRVTRHGRNVGIVFGTFWGVVTVLNYFGYAAATAAA</sequence>